<dbReference type="HOGENOM" id="CLU_2281346_0_0_1"/>
<evidence type="ECO:0000313" key="2">
    <source>
        <dbReference type="EnsemblPlants" id="Bo3g091830.1"/>
    </source>
</evidence>
<sequence length="102" mass="11659">MRKSVQLLSTFLIIFIILSLGMMADAKKQCPYKIPINKMFLYCAATHCLADCKKQHGADAMVVVPKKRDFVTALLIVRVLAKCCEYNNIQPKFYTKFLLINI</sequence>
<dbReference type="EnsemblPlants" id="Bo3g091830.1">
    <property type="protein sequence ID" value="Bo3g091830.1"/>
    <property type="gene ID" value="Bo3g091830"/>
</dbReference>
<proteinExistence type="predicted"/>
<dbReference type="Proteomes" id="UP000032141">
    <property type="component" value="Chromosome C3"/>
</dbReference>
<evidence type="ECO:0000256" key="1">
    <source>
        <dbReference type="SAM" id="SignalP"/>
    </source>
</evidence>
<reference evidence="2 3" key="1">
    <citation type="journal article" date="2014" name="Genome Biol.">
        <title>Transcriptome and methylome profiling reveals relics of genome dominance in the mesopolyploid Brassica oleracea.</title>
        <authorList>
            <person name="Parkin I.A."/>
            <person name="Koh C."/>
            <person name="Tang H."/>
            <person name="Robinson S.J."/>
            <person name="Kagale S."/>
            <person name="Clarke W.E."/>
            <person name="Town C.D."/>
            <person name="Nixon J."/>
            <person name="Krishnakumar V."/>
            <person name="Bidwell S.L."/>
            <person name="Denoeud F."/>
            <person name="Belcram H."/>
            <person name="Links M.G."/>
            <person name="Just J."/>
            <person name="Clarke C."/>
            <person name="Bender T."/>
            <person name="Huebert T."/>
            <person name="Mason A.S."/>
            <person name="Pires J.C."/>
            <person name="Barker G."/>
            <person name="Moore J."/>
            <person name="Walley P.G."/>
            <person name="Manoli S."/>
            <person name="Batley J."/>
            <person name="Edwards D."/>
            <person name="Nelson M.N."/>
            <person name="Wang X."/>
            <person name="Paterson A.H."/>
            <person name="King G."/>
            <person name="Bancroft I."/>
            <person name="Chalhoub B."/>
            <person name="Sharpe A.G."/>
        </authorList>
    </citation>
    <scope>NUCLEOTIDE SEQUENCE</scope>
    <source>
        <strain evidence="2 3">cv. TO1000</strain>
    </source>
</reference>
<feature type="chain" id="PRO_5002268978" description="Bifunctional inhibitor/plant lipid transfer protein/seed storage helical domain-containing protein" evidence="1">
    <location>
        <begin position="27"/>
        <end position="102"/>
    </location>
</feature>
<dbReference type="AlphaFoldDB" id="A0A0D3BE37"/>
<evidence type="ECO:0000313" key="3">
    <source>
        <dbReference type="Proteomes" id="UP000032141"/>
    </source>
</evidence>
<feature type="signal peptide" evidence="1">
    <location>
        <begin position="1"/>
        <end position="26"/>
    </location>
</feature>
<organism evidence="2 3">
    <name type="scientific">Brassica oleracea var. oleracea</name>
    <dbReference type="NCBI Taxonomy" id="109376"/>
    <lineage>
        <taxon>Eukaryota</taxon>
        <taxon>Viridiplantae</taxon>
        <taxon>Streptophyta</taxon>
        <taxon>Embryophyta</taxon>
        <taxon>Tracheophyta</taxon>
        <taxon>Spermatophyta</taxon>
        <taxon>Magnoliopsida</taxon>
        <taxon>eudicotyledons</taxon>
        <taxon>Gunneridae</taxon>
        <taxon>Pentapetalae</taxon>
        <taxon>rosids</taxon>
        <taxon>malvids</taxon>
        <taxon>Brassicales</taxon>
        <taxon>Brassicaceae</taxon>
        <taxon>Brassiceae</taxon>
        <taxon>Brassica</taxon>
    </lineage>
</organism>
<evidence type="ECO:0008006" key="4">
    <source>
        <dbReference type="Google" id="ProtNLM"/>
    </source>
</evidence>
<protein>
    <recommendedName>
        <fullName evidence="4">Bifunctional inhibitor/plant lipid transfer protein/seed storage helical domain-containing protein</fullName>
    </recommendedName>
</protein>
<dbReference type="OMA" id="LAKCCEY"/>
<name>A0A0D3BE37_BRAOL</name>
<accession>A0A0D3BE37</accession>
<dbReference type="Gramene" id="Bo3g091830.1">
    <property type="protein sequence ID" value="Bo3g091830.1"/>
    <property type="gene ID" value="Bo3g091830"/>
</dbReference>
<keyword evidence="1" id="KW-0732">Signal</keyword>
<reference evidence="2" key="2">
    <citation type="submission" date="2015-03" db="UniProtKB">
        <authorList>
            <consortium name="EnsemblPlants"/>
        </authorList>
    </citation>
    <scope>IDENTIFICATION</scope>
</reference>
<keyword evidence="3" id="KW-1185">Reference proteome</keyword>